<evidence type="ECO:0000256" key="2">
    <source>
        <dbReference type="ARBA" id="ARBA00022448"/>
    </source>
</evidence>
<evidence type="ECO:0000259" key="9">
    <source>
        <dbReference type="Pfam" id="PF07715"/>
    </source>
</evidence>
<dbReference type="KEGG" id="boa:Bovatus_02084"/>
<reference evidence="10 13" key="2">
    <citation type="journal article" date="2019" name="Nat. Med.">
        <title>A library of human gut bacterial isolates paired with longitudinal multiomics data enables mechanistic microbiome research.</title>
        <authorList>
            <person name="Poyet M."/>
            <person name="Groussin M."/>
            <person name="Gibbons S.M."/>
            <person name="Avila-Pacheco J."/>
            <person name="Jiang X."/>
            <person name="Kearney S.M."/>
            <person name="Perrotta A.R."/>
            <person name="Berdy B."/>
            <person name="Zhao S."/>
            <person name="Lieberman T.D."/>
            <person name="Swanson P.K."/>
            <person name="Smith M."/>
            <person name="Roesemann S."/>
            <person name="Alexander J.E."/>
            <person name="Rich S.A."/>
            <person name="Livny J."/>
            <person name="Vlamakis H."/>
            <person name="Clish C."/>
            <person name="Bullock K."/>
            <person name="Deik A."/>
            <person name="Scott J."/>
            <person name="Pierce K.A."/>
            <person name="Xavier R.J."/>
            <person name="Alm E.J."/>
        </authorList>
    </citation>
    <scope>NUCLEOTIDE SEQUENCE [LARGE SCALE GENOMIC DNA]</scope>
    <source>
        <strain evidence="10 13">BIOML-A183</strain>
    </source>
</reference>
<evidence type="ECO:0000256" key="4">
    <source>
        <dbReference type="ARBA" id="ARBA00022692"/>
    </source>
</evidence>
<organism evidence="11 12">
    <name type="scientific">Bacteroides ovatus</name>
    <dbReference type="NCBI Taxonomy" id="28116"/>
    <lineage>
        <taxon>Bacteria</taxon>
        <taxon>Pseudomonadati</taxon>
        <taxon>Bacteroidota</taxon>
        <taxon>Bacteroidia</taxon>
        <taxon>Bacteroidales</taxon>
        <taxon>Bacteroidaceae</taxon>
        <taxon>Bacteroides</taxon>
    </lineage>
</organism>
<keyword evidence="2 7" id="KW-0813">Transport</keyword>
<keyword evidence="8" id="KW-0732">Signal</keyword>
<dbReference type="GeneID" id="29451468"/>
<evidence type="ECO:0000313" key="13">
    <source>
        <dbReference type="Proteomes" id="UP000460135"/>
    </source>
</evidence>
<dbReference type="SUPFAM" id="SSF56935">
    <property type="entry name" value="Porins"/>
    <property type="match status" value="1"/>
</dbReference>
<dbReference type="PROSITE" id="PS52016">
    <property type="entry name" value="TONB_DEPENDENT_REC_3"/>
    <property type="match status" value="1"/>
</dbReference>
<dbReference type="SUPFAM" id="SSF49464">
    <property type="entry name" value="Carboxypeptidase regulatory domain-like"/>
    <property type="match status" value="1"/>
</dbReference>
<dbReference type="Proteomes" id="UP000460135">
    <property type="component" value="Unassembled WGS sequence"/>
</dbReference>
<keyword evidence="5 7" id="KW-0472">Membrane</keyword>
<accession>A0A395W2G6</accession>
<comment type="similarity">
    <text evidence="7">Belongs to the TonB-dependent receptor family.</text>
</comment>
<keyword evidence="4 7" id="KW-0812">Transmembrane</keyword>
<sequence length="1050" mass="118089">MKKVFLFSLLYLLSVVTVVAQQKDNKQQVQKTKVENSEVPSGYRAVFGKVVDQEGLQLIGVTIRLKGTDFGTTTDVNGEFKLFYPVRKHPVIIVSYIGMVTEEISLGDDASKDKARVIKLKEDAVMTDEVVITGYSNINKKSFTGNSVQIKKEDLLKVSKTNVFSALQAFDPSFRIQENSQWGSDPNAIPELYIRGRSGIGIKELDSETVSKSNLQNNPNLPLFIMDGFEVSATKLYDLDPNRIENITILKDAAATAMYGSRAANGIVVITTVPPKPGKLQIDYSMTGTLQMPDLSDYNLMNASEKLETERLAGFYIGKDAGEQYTLDREYYGKLQNVKRGVDTDWISQPVHSVFNHKHSLSLTGGTENLRFSVDLSYNKSDGVMRGSYRDRTGGGLALDYRIGRLQVRNYVSYSSTRSKESPYGSFSDYTTKLPYDTFRDDDGDYVTKTTEWHNLGMDNLANPLYEATLKSYDRSNADEFIDNLSANWYINDHWQIKGQFALTKSYSESRRFLDPLSAKNTDVLSSTNKISGELTTSSGNSLSWDMNAFLAYNRTIKEHNINLSVGINATSSSGTSTSARYMGFPSGDFDSPNYAQKIYEKPDWSDTKSRLFGALATLNYSYQNIYLLDASVRSDGSSEFGSDNKTALFWSFGLGLALHNYEFIKKLSFIDEFKIRGTYGSSGKVNFEPFAAKTVYEINGDEWYETGMGANMIAMGNVNLGWETTYQTDFGFELGLLKRLFYISFAYYNKRTVDLVNDVTIPSSTGFTSYKDNVGEMQNRGYEFNVRSNIIRRRDMQLSLFANLGHNENKLVKISNSLKAYNDLVDQKYAELGNYDADAAKPFRKYEEGVSTTAISAVKSHGIDPATGKEIFEKRDGTLTTKWDSADMISCGDTEPDIQGTFGFNFSWKKFSLYTTFMYEYGGQRYNSTLVSKVENADIYNSNVDKRVFSDRWKEPGDNARFKALYNGKNSIEITKSTTRFIEDYNLLSLNSITLGYTFGAEQIKKLGLSMLRLEIGANDLARFCTVKQERGLSYPYSRSVNFTVNASF</sequence>
<feature type="chain" id="PRO_5036073782" evidence="8">
    <location>
        <begin position="21"/>
        <end position="1050"/>
    </location>
</feature>
<dbReference type="NCBIfam" id="TIGR04056">
    <property type="entry name" value="OMP_RagA_SusC"/>
    <property type="match status" value="1"/>
</dbReference>
<dbReference type="NCBIfam" id="TIGR04057">
    <property type="entry name" value="SusC_RagA_signa"/>
    <property type="match status" value="1"/>
</dbReference>
<dbReference type="GO" id="GO:0009279">
    <property type="term" value="C:cell outer membrane"/>
    <property type="evidence" value="ECO:0007669"/>
    <property type="project" value="UniProtKB-SubCell"/>
</dbReference>
<evidence type="ECO:0000313" key="11">
    <source>
        <dbReference type="EMBL" id="RGS86443.1"/>
    </source>
</evidence>
<comment type="caution">
    <text evidence="11">The sequence shown here is derived from an EMBL/GenBank/DDBJ whole genome shotgun (WGS) entry which is preliminary data.</text>
</comment>
<evidence type="ECO:0000256" key="1">
    <source>
        <dbReference type="ARBA" id="ARBA00004571"/>
    </source>
</evidence>
<name>A0A395W2G6_BACOV</name>
<feature type="signal peptide" evidence="8">
    <location>
        <begin position="1"/>
        <end position="20"/>
    </location>
</feature>
<dbReference type="EMBL" id="QRVZ01000003">
    <property type="protein sequence ID" value="RGS86443.1"/>
    <property type="molecule type" value="Genomic_DNA"/>
</dbReference>
<dbReference type="InterPro" id="IPR037066">
    <property type="entry name" value="Plug_dom_sf"/>
</dbReference>
<evidence type="ECO:0000256" key="3">
    <source>
        <dbReference type="ARBA" id="ARBA00022452"/>
    </source>
</evidence>
<dbReference type="InterPro" id="IPR023997">
    <property type="entry name" value="TonB-dep_OMP_SusC/RagA_CS"/>
</dbReference>
<dbReference type="InterPro" id="IPR023996">
    <property type="entry name" value="TonB-dep_OMP_SusC/RagA"/>
</dbReference>
<protein>
    <submittedName>
        <fullName evidence="11">SusC/RagA family TonB-linked outer membrane protein</fullName>
    </submittedName>
</protein>
<proteinExistence type="inferred from homology"/>
<dbReference type="InterPro" id="IPR039426">
    <property type="entry name" value="TonB-dep_rcpt-like"/>
</dbReference>
<dbReference type="Gene3D" id="2.40.170.20">
    <property type="entry name" value="TonB-dependent receptor, beta-barrel domain"/>
    <property type="match status" value="1"/>
</dbReference>
<dbReference type="Gene3D" id="2.170.130.10">
    <property type="entry name" value="TonB-dependent receptor, plug domain"/>
    <property type="match status" value="1"/>
</dbReference>
<evidence type="ECO:0000256" key="8">
    <source>
        <dbReference type="SAM" id="SignalP"/>
    </source>
</evidence>
<evidence type="ECO:0000256" key="6">
    <source>
        <dbReference type="ARBA" id="ARBA00023237"/>
    </source>
</evidence>
<keyword evidence="6 7" id="KW-0998">Cell outer membrane</keyword>
<reference evidence="11 12" key="1">
    <citation type="submission" date="2018-08" db="EMBL/GenBank/DDBJ databases">
        <title>A genome reference for cultivated species of the human gut microbiota.</title>
        <authorList>
            <person name="Zou Y."/>
            <person name="Xue W."/>
            <person name="Luo G."/>
        </authorList>
    </citation>
    <scope>NUCLEOTIDE SEQUENCE [LARGE SCALE GENOMIC DNA]</scope>
    <source>
        <strain evidence="11 12">AF20-9LB</strain>
    </source>
</reference>
<dbReference type="InterPro" id="IPR036942">
    <property type="entry name" value="Beta-barrel_TonB_sf"/>
</dbReference>
<keyword evidence="3 7" id="KW-1134">Transmembrane beta strand</keyword>
<evidence type="ECO:0000313" key="10">
    <source>
        <dbReference type="EMBL" id="KAA3807009.1"/>
    </source>
</evidence>
<dbReference type="RefSeq" id="WP_004297941.1">
    <property type="nucleotide sequence ID" value="NZ_CAKJZA010000004.1"/>
</dbReference>
<feature type="domain" description="TonB-dependent receptor plug" evidence="9">
    <location>
        <begin position="143"/>
        <end position="267"/>
    </location>
</feature>
<dbReference type="InterPro" id="IPR008969">
    <property type="entry name" value="CarboxyPept-like_regulatory"/>
</dbReference>
<gene>
    <name evidence="11" type="ORF">DWX70_05410</name>
    <name evidence="10" type="ORF">F3F51_06325</name>
</gene>
<dbReference type="AlphaFoldDB" id="A0A395W2G6"/>
<comment type="subcellular location">
    <subcellularLocation>
        <location evidence="1 7">Cell outer membrane</location>
        <topology evidence="1 7">Multi-pass membrane protein</topology>
    </subcellularLocation>
</comment>
<evidence type="ECO:0000256" key="7">
    <source>
        <dbReference type="PROSITE-ProRule" id="PRU01360"/>
    </source>
</evidence>
<dbReference type="Pfam" id="PF07715">
    <property type="entry name" value="Plug"/>
    <property type="match status" value="1"/>
</dbReference>
<dbReference type="Pfam" id="PF13715">
    <property type="entry name" value="CarbopepD_reg_2"/>
    <property type="match status" value="1"/>
</dbReference>
<dbReference type="Proteomes" id="UP000266492">
    <property type="component" value="Unassembled WGS sequence"/>
</dbReference>
<dbReference type="EMBL" id="VWLX01000004">
    <property type="protein sequence ID" value="KAA3807009.1"/>
    <property type="molecule type" value="Genomic_DNA"/>
</dbReference>
<dbReference type="InterPro" id="IPR012910">
    <property type="entry name" value="Plug_dom"/>
</dbReference>
<evidence type="ECO:0000256" key="5">
    <source>
        <dbReference type="ARBA" id="ARBA00023136"/>
    </source>
</evidence>
<evidence type="ECO:0000313" key="12">
    <source>
        <dbReference type="Proteomes" id="UP000266492"/>
    </source>
</evidence>